<dbReference type="PANTHER" id="PTHR46604:SF2">
    <property type="entry name" value="MCAFUNC DOMAIN-CONTAINING PROTEIN"/>
    <property type="match status" value="1"/>
</dbReference>
<dbReference type="EMBL" id="MTKT01003950">
    <property type="protein sequence ID" value="OWM73461.1"/>
    <property type="molecule type" value="Genomic_DNA"/>
</dbReference>
<dbReference type="PANTHER" id="PTHR46604">
    <property type="entry name" value="PROTEIN MID1-COMPLEMENTING ACTIVITY 1"/>
    <property type="match status" value="1"/>
</dbReference>
<accession>A0A218WMK4</accession>
<proteinExistence type="predicted"/>
<evidence type="ECO:0000256" key="1">
    <source>
        <dbReference type="SAM" id="Phobius"/>
    </source>
</evidence>
<keyword evidence="1" id="KW-0812">Transmembrane</keyword>
<dbReference type="InterPro" id="IPR045766">
    <property type="entry name" value="MCAfunc"/>
</dbReference>
<keyword evidence="1" id="KW-0472">Membrane</keyword>
<dbReference type="AlphaFoldDB" id="A0A218WMK4"/>
<organism evidence="3 4">
    <name type="scientific">Punica granatum</name>
    <name type="common">Pomegranate</name>
    <dbReference type="NCBI Taxonomy" id="22663"/>
    <lineage>
        <taxon>Eukaryota</taxon>
        <taxon>Viridiplantae</taxon>
        <taxon>Streptophyta</taxon>
        <taxon>Embryophyta</taxon>
        <taxon>Tracheophyta</taxon>
        <taxon>Spermatophyta</taxon>
        <taxon>Magnoliopsida</taxon>
        <taxon>eudicotyledons</taxon>
        <taxon>Gunneridae</taxon>
        <taxon>Pentapetalae</taxon>
        <taxon>rosids</taxon>
        <taxon>malvids</taxon>
        <taxon>Myrtales</taxon>
        <taxon>Lythraceae</taxon>
        <taxon>Punica</taxon>
    </lineage>
</organism>
<comment type="caution">
    <text evidence="3">The sequence shown here is derived from an EMBL/GenBank/DDBJ whole genome shotgun (WGS) entry which is preliminary data.</text>
</comment>
<protein>
    <recommendedName>
        <fullName evidence="2">MCAfunc domain-containing protein</fullName>
    </recommendedName>
</protein>
<feature type="domain" description="MCAfunc" evidence="2">
    <location>
        <begin position="4"/>
        <end position="89"/>
    </location>
</feature>
<gene>
    <name evidence="3" type="ORF">CDL15_Pgr026560</name>
</gene>
<sequence>MRMGKLEDVLRRTAELVVSCSEKSYLYMVAILSMVAIGWDVAYQFRTLLFSKISNPQHLKEALKAIKADNRAYSLDDEELMVQMAILKPDRTGEDANAMENALSRAYLVLSLRDALEAERSKLQIEHSRSEDAGRCRLIEHLIGVIDSATNDRQSKKVKKLFGE</sequence>
<dbReference type="Pfam" id="PF19584">
    <property type="entry name" value="MCAfunc"/>
    <property type="match status" value="1"/>
</dbReference>
<evidence type="ECO:0000259" key="2">
    <source>
        <dbReference type="Pfam" id="PF19584"/>
    </source>
</evidence>
<dbReference type="Proteomes" id="UP000197138">
    <property type="component" value="Unassembled WGS sequence"/>
</dbReference>
<feature type="transmembrane region" description="Helical" evidence="1">
    <location>
        <begin position="25"/>
        <end position="43"/>
    </location>
</feature>
<keyword evidence="1" id="KW-1133">Transmembrane helix</keyword>
<name>A0A218WMK4_PUNGR</name>
<evidence type="ECO:0000313" key="3">
    <source>
        <dbReference type="EMBL" id="OWM73461.1"/>
    </source>
</evidence>
<evidence type="ECO:0000313" key="4">
    <source>
        <dbReference type="Proteomes" id="UP000197138"/>
    </source>
</evidence>
<reference evidence="4" key="1">
    <citation type="journal article" date="2017" name="Plant J.">
        <title>The pomegranate (Punica granatum L.) genome and the genomics of punicalagin biosynthesis.</title>
        <authorList>
            <person name="Qin G."/>
            <person name="Xu C."/>
            <person name="Ming R."/>
            <person name="Tang H."/>
            <person name="Guyot R."/>
            <person name="Kramer E.M."/>
            <person name="Hu Y."/>
            <person name="Yi X."/>
            <person name="Qi Y."/>
            <person name="Xu X."/>
            <person name="Gao Z."/>
            <person name="Pan H."/>
            <person name="Jian J."/>
            <person name="Tian Y."/>
            <person name="Yue Z."/>
            <person name="Xu Y."/>
        </authorList>
    </citation>
    <scope>NUCLEOTIDE SEQUENCE [LARGE SCALE GENOMIC DNA]</scope>
    <source>
        <strain evidence="4">cv. Dabenzi</strain>
    </source>
</reference>